<keyword evidence="1" id="KW-0704">Schiff base</keyword>
<evidence type="ECO:0000313" key="2">
    <source>
        <dbReference type="EMBL" id="PJE61482.1"/>
    </source>
</evidence>
<reference evidence="3" key="1">
    <citation type="submission" date="2017-09" db="EMBL/GenBank/DDBJ databases">
        <title>Depth-based differentiation of microbial function through sediment-hosted aquifers and enrichment of novel symbionts in the deep terrestrial subsurface.</title>
        <authorList>
            <person name="Probst A.J."/>
            <person name="Ladd B."/>
            <person name="Jarett J.K."/>
            <person name="Geller-Mcgrath D.E."/>
            <person name="Sieber C.M.K."/>
            <person name="Emerson J.B."/>
            <person name="Anantharaman K."/>
            <person name="Thomas B.C."/>
            <person name="Malmstrom R."/>
            <person name="Stieglmeier M."/>
            <person name="Klingl A."/>
            <person name="Woyke T."/>
            <person name="Ryan C.M."/>
            <person name="Banfield J.F."/>
        </authorList>
    </citation>
    <scope>NUCLEOTIDE SEQUENCE [LARGE SCALE GENOMIC DNA]</scope>
</reference>
<dbReference type="Gene3D" id="3.20.20.70">
    <property type="entry name" value="Aldolase class I"/>
    <property type="match status" value="1"/>
</dbReference>
<accession>A0A2M8KNI0</accession>
<gene>
    <name evidence="2" type="ORF">COU87_04295</name>
</gene>
<dbReference type="InterPro" id="IPR013785">
    <property type="entry name" value="Aldolase_TIM"/>
</dbReference>
<evidence type="ECO:0000313" key="3">
    <source>
        <dbReference type="Proteomes" id="UP000230222"/>
    </source>
</evidence>
<dbReference type="SUPFAM" id="SSF51569">
    <property type="entry name" value="Aldolase"/>
    <property type="match status" value="1"/>
</dbReference>
<dbReference type="PANTHER" id="PTHR10683">
    <property type="entry name" value="TRANSALDOLASE"/>
    <property type="match status" value="1"/>
</dbReference>
<name>A0A2M8KNI0_9BACT</name>
<proteinExistence type="predicted"/>
<dbReference type="Pfam" id="PF00923">
    <property type="entry name" value="TAL_FSA"/>
    <property type="match status" value="1"/>
</dbReference>
<dbReference type="InterPro" id="IPR001585">
    <property type="entry name" value="TAL/FSA"/>
</dbReference>
<comment type="caution">
    <text evidence="2">The sequence shown here is derived from an EMBL/GenBank/DDBJ whole genome shotgun (WGS) entry which is preliminary data.</text>
</comment>
<evidence type="ECO:0000256" key="1">
    <source>
        <dbReference type="ARBA" id="ARBA00023270"/>
    </source>
</evidence>
<dbReference type="AlphaFoldDB" id="A0A2M8KNI0"/>
<dbReference type="Proteomes" id="UP000230222">
    <property type="component" value="Unassembled WGS sequence"/>
</dbReference>
<protein>
    <submittedName>
        <fullName evidence="2">Transaldolase</fullName>
    </submittedName>
</protein>
<organism evidence="2 3">
    <name type="scientific">Candidatus Roizmanbacteria bacterium CG10_big_fil_rev_8_21_14_0_10_39_12</name>
    <dbReference type="NCBI Taxonomy" id="1974852"/>
    <lineage>
        <taxon>Bacteria</taxon>
        <taxon>Candidatus Roizmaniibacteriota</taxon>
    </lineage>
</organism>
<dbReference type="EMBL" id="PFEC01000076">
    <property type="protein sequence ID" value="PJE61482.1"/>
    <property type="molecule type" value="Genomic_DNA"/>
</dbReference>
<dbReference type="GO" id="GO:0005975">
    <property type="term" value="P:carbohydrate metabolic process"/>
    <property type="evidence" value="ECO:0007669"/>
    <property type="project" value="InterPro"/>
</dbReference>
<sequence length="294" mass="33723">MSIKLPKIFLDSGNPKDTKRAKSLLGFLDGQTTNPSLVLKHPEAQKYVEKGKKFTEDELMNFYKQIIVELDAQLAGPISVETYADWETPAEKMIEQAREMKKWGKNIYVKFPSIPEGVKAANEFVKEGGSVNMTLVFDQQQAAAVYAATMPTFKPAFISPFVGRWDDRKFKGLDLIKNIAKMYKDFDTKRGEKKSHIEILSASIRNMTHFYGSIVNGANILTIPMAIVQEWVQEERFMPDESYRPDTQGLRSLVYKELPYHDDYTMYPIEHEQGSLLDEGLTKFVNDWKSLLDR</sequence>